<protein>
    <submittedName>
        <fullName evidence="19">TonB-dependent receptor</fullName>
    </submittedName>
</protein>
<evidence type="ECO:0000256" key="10">
    <source>
        <dbReference type="ARBA" id="ARBA00023136"/>
    </source>
</evidence>
<evidence type="ECO:0000256" key="2">
    <source>
        <dbReference type="ARBA" id="ARBA00022448"/>
    </source>
</evidence>
<keyword evidence="2 12" id="KW-0813">Transport</keyword>
<evidence type="ECO:0000256" key="5">
    <source>
        <dbReference type="ARBA" id="ARBA00022692"/>
    </source>
</evidence>
<dbReference type="Gene3D" id="2.40.170.20">
    <property type="entry name" value="TonB-dependent receptor, beta-barrel domain"/>
    <property type="match status" value="1"/>
</dbReference>
<evidence type="ECO:0000256" key="8">
    <source>
        <dbReference type="ARBA" id="ARBA00023065"/>
    </source>
</evidence>
<keyword evidence="10 12" id="KW-0472">Membrane</keyword>
<evidence type="ECO:0000256" key="13">
    <source>
        <dbReference type="PROSITE-ProRule" id="PRU10143"/>
    </source>
</evidence>
<feature type="domain" description="TonB-dependent receptor plug" evidence="18">
    <location>
        <begin position="60"/>
        <end position="170"/>
    </location>
</feature>
<reference evidence="19 20" key="1">
    <citation type="submission" date="2015-06" db="EMBL/GenBank/DDBJ databases">
        <title>Draft genome sequencing of a biphenyl-degrading bacterium, Janthinobacterium lividum MEG1.</title>
        <authorList>
            <person name="Shimodaira J."/>
            <person name="Hatta T."/>
        </authorList>
    </citation>
    <scope>NUCLEOTIDE SEQUENCE [LARGE SCALE GENOMIC DNA]</scope>
    <source>
        <strain evidence="19 20">MEG1</strain>
    </source>
</reference>
<keyword evidence="7" id="KW-0408">Iron</keyword>
<dbReference type="PROSITE" id="PS01156">
    <property type="entry name" value="TONB_DEPENDENT_REC_2"/>
    <property type="match status" value="1"/>
</dbReference>
<dbReference type="InterPro" id="IPR012910">
    <property type="entry name" value="Plug_dom"/>
</dbReference>
<name>A0A1S1U3M7_9BURK</name>
<dbReference type="InterPro" id="IPR039426">
    <property type="entry name" value="TonB-dep_rcpt-like"/>
</dbReference>
<evidence type="ECO:0000256" key="11">
    <source>
        <dbReference type="ARBA" id="ARBA00023237"/>
    </source>
</evidence>
<evidence type="ECO:0000256" key="6">
    <source>
        <dbReference type="ARBA" id="ARBA00022729"/>
    </source>
</evidence>
<dbReference type="Proteomes" id="UP000179840">
    <property type="component" value="Unassembled WGS sequence"/>
</dbReference>
<dbReference type="GO" id="GO:0006826">
    <property type="term" value="P:iron ion transport"/>
    <property type="evidence" value="ECO:0007669"/>
    <property type="project" value="UniProtKB-KW"/>
</dbReference>
<comment type="caution">
    <text evidence="19">The sequence shown here is derived from an EMBL/GenBank/DDBJ whole genome shotgun (WGS) entry which is preliminary data.</text>
</comment>
<dbReference type="EMBL" id="LFKP01000011">
    <property type="protein sequence ID" value="OHV95062.1"/>
    <property type="molecule type" value="Genomic_DNA"/>
</dbReference>
<dbReference type="InterPro" id="IPR036942">
    <property type="entry name" value="Beta-barrel_TonB_sf"/>
</dbReference>
<dbReference type="GO" id="GO:0009279">
    <property type="term" value="C:cell outer membrane"/>
    <property type="evidence" value="ECO:0007669"/>
    <property type="project" value="UniProtKB-SubCell"/>
</dbReference>
<dbReference type="AlphaFoldDB" id="A0A1S1U3M7"/>
<accession>A0A1S1U3M7</accession>
<dbReference type="RefSeq" id="WP_071079128.1">
    <property type="nucleotide sequence ID" value="NZ_LFKP01000011.1"/>
</dbReference>
<evidence type="ECO:0000256" key="3">
    <source>
        <dbReference type="ARBA" id="ARBA00022452"/>
    </source>
</evidence>
<feature type="short sequence motif" description="TonB C-terminal box" evidence="14">
    <location>
        <begin position="726"/>
        <end position="743"/>
    </location>
</feature>
<dbReference type="InterPro" id="IPR000531">
    <property type="entry name" value="Beta-barrel_TonB"/>
</dbReference>
<keyword evidence="11 12" id="KW-0998">Cell outer membrane</keyword>
<evidence type="ECO:0000313" key="19">
    <source>
        <dbReference type="EMBL" id="OHV95062.1"/>
    </source>
</evidence>
<dbReference type="PANTHER" id="PTHR32552:SF81">
    <property type="entry name" value="TONB-DEPENDENT OUTER MEMBRANE RECEPTOR"/>
    <property type="match status" value="1"/>
</dbReference>
<keyword evidence="8" id="KW-0406">Ion transport</keyword>
<keyword evidence="3 12" id="KW-1134">Transmembrane beta strand</keyword>
<sequence>MIKMSKMHQRLCAKSAAMLALSAALPIGSAYADEVAADTPPAASQLETVTVTAQRRKENIRDVPVSVSLLRDEKLDVLVSGGQDIRVLAGKVPSLNVESSNGRTFPRFYIRGYGNTDFNTFASQPVSLIYDDVVQENPILKGFPIFDVAGVEVLRGPQGTLFGRNTPAGVVKFESAKPKLEKVEGYYNVSMATHNTSNVDGAVNVPLSKEWALRVSTLRQHRDNYVDNTFTGKKDALDGYNEHAERVQLLYAPNTTFNALFNVHQRTTTGSARLFFANAIKKGTNDLVDGFDPQKSYTNGQNFQRLRTSGASARLSWDLDSVKLFSITGYEKVNNYLSHGDIDGGVPGPSNNLPFQVETAGGISGVTQYSQEFRVESKNAGPLNWQSGLYFFDEDANGFTDNFNSDTGALTSHVASHQKNKAWAAFGSVNYAVNEDFMLRGGLRYTKDKKDFNTVEADRVKQISPTSADVSKGKVNWDLSGTYKYNKDVNFYARIATGFRAPSIAPAGDKVPVTIADAETILSYEAGIKADLFNRRARVAFSIYDYEIKNQQLTVVGGSANVNRLINAAKTSGRGVELDLEGFVTPSLKMSLGGSYNFTQINDAGLAVSKCGFASCTILDPINAAGNVVINGNPLPQAPKWIVTATGRYSIPLENGELFLFTDWAYRSKINFFLYEAAEYTGKSLLEGGLRVGYIWDAGKYEVAAFGRNITDTRRITGAIDFNNRTGFINEPRQFGVQFKGNF</sequence>
<feature type="domain" description="TonB-dependent receptor-like beta-barrel" evidence="17">
    <location>
        <begin position="280"/>
        <end position="694"/>
    </location>
</feature>
<evidence type="ECO:0000256" key="1">
    <source>
        <dbReference type="ARBA" id="ARBA00004571"/>
    </source>
</evidence>
<comment type="similarity">
    <text evidence="12 15">Belongs to the TonB-dependent receptor family.</text>
</comment>
<organism evidence="19 20">
    <name type="scientific">Janthinobacterium lividum</name>
    <dbReference type="NCBI Taxonomy" id="29581"/>
    <lineage>
        <taxon>Bacteria</taxon>
        <taxon>Pseudomonadati</taxon>
        <taxon>Pseudomonadota</taxon>
        <taxon>Betaproteobacteria</taxon>
        <taxon>Burkholderiales</taxon>
        <taxon>Oxalobacteraceae</taxon>
        <taxon>Janthinobacterium</taxon>
    </lineage>
</organism>
<dbReference type="InterPro" id="IPR010916">
    <property type="entry name" value="TonB_box_CS"/>
</dbReference>
<evidence type="ECO:0000256" key="7">
    <source>
        <dbReference type="ARBA" id="ARBA00023004"/>
    </source>
</evidence>
<evidence type="ECO:0000256" key="16">
    <source>
        <dbReference type="SAM" id="SignalP"/>
    </source>
</evidence>
<keyword evidence="9 13" id="KW-0798">TonB box</keyword>
<comment type="subcellular location">
    <subcellularLocation>
        <location evidence="1 12">Cell outer membrane</location>
        <topology evidence="1 12">Multi-pass membrane protein</topology>
    </subcellularLocation>
</comment>
<evidence type="ECO:0000256" key="15">
    <source>
        <dbReference type="RuleBase" id="RU003357"/>
    </source>
</evidence>
<dbReference type="Pfam" id="PF07715">
    <property type="entry name" value="Plug"/>
    <property type="match status" value="1"/>
</dbReference>
<keyword evidence="19" id="KW-0675">Receptor</keyword>
<evidence type="ECO:0000256" key="9">
    <source>
        <dbReference type="ARBA" id="ARBA00023077"/>
    </source>
</evidence>
<dbReference type="InterPro" id="IPR010917">
    <property type="entry name" value="TonB_rcpt_CS"/>
</dbReference>
<evidence type="ECO:0000256" key="12">
    <source>
        <dbReference type="PROSITE-ProRule" id="PRU01360"/>
    </source>
</evidence>
<keyword evidence="5 12" id="KW-0812">Transmembrane</keyword>
<evidence type="ECO:0000259" key="18">
    <source>
        <dbReference type="Pfam" id="PF07715"/>
    </source>
</evidence>
<dbReference type="PROSITE" id="PS00430">
    <property type="entry name" value="TONB_DEPENDENT_REC_1"/>
    <property type="match status" value="1"/>
</dbReference>
<gene>
    <name evidence="19" type="ORF">AKG95_22535</name>
</gene>
<keyword evidence="4" id="KW-0410">Iron transport</keyword>
<evidence type="ECO:0000313" key="20">
    <source>
        <dbReference type="Proteomes" id="UP000179840"/>
    </source>
</evidence>
<feature type="chain" id="PRO_5010345719" evidence="16">
    <location>
        <begin position="33"/>
        <end position="743"/>
    </location>
</feature>
<dbReference type="PROSITE" id="PS52016">
    <property type="entry name" value="TONB_DEPENDENT_REC_3"/>
    <property type="match status" value="1"/>
</dbReference>
<feature type="short sequence motif" description="TonB box" evidence="13">
    <location>
        <begin position="48"/>
        <end position="54"/>
    </location>
</feature>
<feature type="signal peptide" evidence="16">
    <location>
        <begin position="1"/>
        <end position="32"/>
    </location>
</feature>
<dbReference type="PANTHER" id="PTHR32552">
    <property type="entry name" value="FERRICHROME IRON RECEPTOR-RELATED"/>
    <property type="match status" value="1"/>
</dbReference>
<dbReference type="SUPFAM" id="SSF56935">
    <property type="entry name" value="Porins"/>
    <property type="match status" value="1"/>
</dbReference>
<evidence type="ECO:0000256" key="4">
    <source>
        <dbReference type="ARBA" id="ARBA00022496"/>
    </source>
</evidence>
<evidence type="ECO:0000259" key="17">
    <source>
        <dbReference type="Pfam" id="PF00593"/>
    </source>
</evidence>
<proteinExistence type="inferred from homology"/>
<evidence type="ECO:0000256" key="14">
    <source>
        <dbReference type="PROSITE-ProRule" id="PRU10144"/>
    </source>
</evidence>
<dbReference type="Pfam" id="PF00593">
    <property type="entry name" value="TonB_dep_Rec_b-barrel"/>
    <property type="match status" value="1"/>
</dbReference>
<keyword evidence="6 16" id="KW-0732">Signal</keyword>